<evidence type="ECO:0000256" key="7">
    <source>
        <dbReference type="ARBA" id="ARBA00023288"/>
    </source>
</evidence>
<evidence type="ECO:0000256" key="5">
    <source>
        <dbReference type="ARBA" id="ARBA00023136"/>
    </source>
</evidence>
<name>A0A448IQ14_MYCAU</name>
<dbReference type="GO" id="GO:0030313">
    <property type="term" value="C:cell envelope"/>
    <property type="evidence" value="ECO:0007669"/>
    <property type="project" value="UniProtKB-SubCell"/>
</dbReference>
<accession>A0A448IQ14</accession>
<feature type="transmembrane region" description="Helical" evidence="8">
    <location>
        <begin position="41"/>
        <end position="62"/>
    </location>
</feature>
<keyword evidence="4" id="KW-0732">Signal</keyword>
<dbReference type="CDD" id="cd16334">
    <property type="entry name" value="LppX-like"/>
    <property type="match status" value="1"/>
</dbReference>
<keyword evidence="8" id="KW-0812">Transmembrane</keyword>
<keyword evidence="5 8" id="KW-0472">Membrane</keyword>
<evidence type="ECO:0000256" key="8">
    <source>
        <dbReference type="SAM" id="Phobius"/>
    </source>
</evidence>
<dbReference type="InterPro" id="IPR009830">
    <property type="entry name" value="LppX/LprAFG"/>
</dbReference>
<gene>
    <name evidence="9" type="primary">lprG</name>
    <name evidence="9" type="ORF">NCTC10437_02525</name>
</gene>
<dbReference type="EMBL" id="LR134356">
    <property type="protein sequence ID" value="VEG54518.1"/>
    <property type="molecule type" value="Genomic_DNA"/>
</dbReference>
<keyword evidence="8" id="KW-1133">Transmembrane helix</keyword>
<dbReference type="InterPro" id="IPR029046">
    <property type="entry name" value="LolA/LolB/LppX"/>
</dbReference>
<comment type="subcellular location">
    <subcellularLocation>
        <location evidence="1">Cell envelope</location>
    </subcellularLocation>
</comment>
<dbReference type="Pfam" id="PF07161">
    <property type="entry name" value="LppX_LprAFG"/>
    <property type="match status" value="1"/>
</dbReference>
<evidence type="ECO:0000256" key="3">
    <source>
        <dbReference type="ARBA" id="ARBA00022475"/>
    </source>
</evidence>
<dbReference type="STRING" id="1791.GCA_001049355_01399"/>
<keyword evidence="6" id="KW-0564">Palmitate</keyword>
<dbReference type="AlphaFoldDB" id="A0A448IQ14"/>
<organism evidence="9 10">
    <name type="scientific">Mycolicibacterium aurum</name>
    <name type="common">Mycobacterium aurum</name>
    <dbReference type="NCBI Taxonomy" id="1791"/>
    <lineage>
        <taxon>Bacteria</taxon>
        <taxon>Bacillati</taxon>
        <taxon>Actinomycetota</taxon>
        <taxon>Actinomycetes</taxon>
        <taxon>Mycobacteriales</taxon>
        <taxon>Mycobacteriaceae</taxon>
        <taxon>Mycolicibacterium</taxon>
    </lineage>
</organism>
<keyword evidence="7" id="KW-0449">Lipoprotein</keyword>
<evidence type="ECO:0000256" key="1">
    <source>
        <dbReference type="ARBA" id="ARBA00004196"/>
    </source>
</evidence>
<evidence type="ECO:0000256" key="2">
    <source>
        <dbReference type="ARBA" id="ARBA00009194"/>
    </source>
</evidence>
<evidence type="ECO:0000256" key="6">
    <source>
        <dbReference type="ARBA" id="ARBA00023139"/>
    </source>
</evidence>
<protein>
    <submittedName>
        <fullName evidence="9">Protein of uncharacterized function (DUF1396)</fullName>
    </submittedName>
</protein>
<reference evidence="9 10" key="1">
    <citation type="submission" date="2018-12" db="EMBL/GenBank/DDBJ databases">
        <authorList>
            <consortium name="Pathogen Informatics"/>
        </authorList>
    </citation>
    <scope>NUCLEOTIDE SEQUENCE [LARGE SCALE GENOMIC DNA]</scope>
    <source>
        <strain evidence="9 10">NCTC10437</strain>
    </source>
</reference>
<evidence type="ECO:0000256" key="4">
    <source>
        <dbReference type="ARBA" id="ARBA00022729"/>
    </source>
</evidence>
<comment type="similarity">
    <text evidence="2">Belongs to the LppX/LprAFG lipoprotein family.</text>
</comment>
<keyword evidence="3" id="KW-1003">Cell membrane</keyword>
<dbReference type="Proteomes" id="UP000279306">
    <property type="component" value="Chromosome"/>
</dbReference>
<keyword evidence="10" id="KW-1185">Reference proteome</keyword>
<dbReference type="Gene3D" id="2.50.20.20">
    <property type="match status" value="1"/>
</dbReference>
<proteinExistence type="inferred from homology"/>
<dbReference type="SUPFAM" id="SSF89392">
    <property type="entry name" value="Prokaryotic lipoproteins and lipoprotein localization factors"/>
    <property type="match status" value="1"/>
</dbReference>
<dbReference type="KEGG" id="mauu:NCTC10437_02525"/>
<evidence type="ECO:0000313" key="10">
    <source>
        <dbReference type="Proteomes" id="UP000279306"/>
    </source>
</evidence>
<sequence>MTRVGTHFKRSSERICRPFTPTREVRLSTGTIYDAGMQTRLLAILAALFAVVTLVAGCSGSSSDNSGKDLPDAATLLKESADTTRAQTSAHLKLTVQGQIAELPVESLEGDLTQAPAVAAKGTANIIFLGQRLNDVEFVVSDGDLYATITAGGALSNFGPASDVYDVAAILNPDVGLANMLANFSNPTSDGRETVEGAQTVRITGEVSADAVNKIAPQIGATRPVPGTAWVTEEGNHELMQARLEPTPGNSVTMTLSKWGEPVTVDKPAA</sequence>
<evidence type="ECO:0000313" key="9">
    <source>
        <dbReference type="EMBL" id="VEG54518.1"/>
    </source>
</evidence>